<feature type="domain" description="HTH asnC-type" evidence="4">
    <location>
        <begin position="8"/>
        <end position="69"/>
    </location>
</feature>
<accession>A0ABQ5QWZ2</accession>
<dbReference type="Pfam" id="PF01037">
    <property type="entry name" value="AsnC_trans_reg"/>
    <property type="match status" value="1"/>
</dbReference>
<dbReference type="InterPro" id="IPR036388">
    <property type="entry name" value="WH-like_DNA-bd_sf"/>
</dbReference>
<dbReference type="CDD" id="cd00090">
    <property type="entry name" value="HTH_ARSR"/>
    <property type="match status" value="1"/>
</dbReference>
<dbReference type="RefSeq" id="WP_281897531.1">
    <property type="nucleotide sequence ID" value="NZ_BSDI01000017.1"/>
</dbReference>
<keyword evidence="3" id="KW-0804">Transcription</keyword>
<name>A0ABQ5QWZ2_9ACTN</name>
<dbReference type="SUPFAM" id="SSF54909">
    <property type="entry name" value="Dimeric alpha+beta barrel"/>
    <property type="match status" value="1"/>
</dbReference>
<gene>
    <name evidence="5" type="ORF">Pa4123_38170</name>
</gene>
<organism evidence="5 6">
    <name type="scientific">Phytohabitans aurantiacus</name>
    <dbReference type="NCBI Taxonomy" id="3016789"/>
    <lineage>
        <taxon>Bacteria</taxon>
        <taxon>Bacillati</taxon>
        <taxon>Actinomycetota</taxon>
        <taxon>Actinomycetes</taxon>
        <taxon>Micromonosporales</taxon>
        <taxon>Micromonosporaceae</taxon>
    </lineage>
</organism>
<dbReference type="EMBL" id="BSDI01000017">
    <property type="protein sequence ID" value="GLH98542.1"/>
    <property type="molecule type" value="Genomic_DNA"/>
</dbReference>
<comment type="caution">
    <text evidence="5">The sequence shown here is derived from an EMBL/GenBank/DDBJ whole genome shotgun (WGS) entry which is preliminary data.</text>
</comment>
<keyword evidence="1" id="KW-0805">Transcription regulation</keyword>
<dbReference type="Gene3D" id="1.10.10.10">
    <property type="entry name" value="Winged helix-like DNA-binding domain superfamily/Winged helix DNA-binding domain"/>
    <property type="match status" value="1"/>
</dbReference>
<dbReference type="InterPro" id="IPR011008">
    <property type="entry name" value="Dimeric_a/b-barrel"/>
</dbReference>
<dbReference type="InterPro" id="IPR019887">
    <property type="entry name" value="Tscrpt_reg_AsnC/Lrp_C"/>
</dbReference>
<dbReference type="SUPFAM" id="SSF46785">
    <property type="entry name" value="Winged helix' DNA-binding domain"/>
    <property type="match status" value="1"/>
</dbReference>
<dbReference type="InterPro" id="IPR036390">
    <property type="entry name" value="WH_DNA-bd_sf"/>
</dbReference>
<dbReference type="Gene3D" id="3.30.70.920">
    <property type="match status" value="1"/>
</dbReference>
<dbReference type="Proteomes" id="UP001144280">
    <property type="component" value="Unassembled WGS sequence"/>
</dbReference>
<dbReference type="PANTHER" id="PTHR30154:SF53">
    <property type="entry name" value="HTH-TYPE TRANSCRIPTIONAL REGULATOR LRPC"/>
    <property type="match status" value="1"/>
</dbReference>
<keyword evidence="2" id="KW-0238">DNA-binding</keyword>
<sequence>MDGRARLLDAVNMRVLSELQANPRMSMSELARRVGMSAPAVTERVQRLETTGVIVGYRMDIDPAALNMPVAALLRIRPGPGQLPAIARAARETAQVVECYRITGEDCFLLKIHAPSIGELEEILDRFLLLGQTTTSIVVSTPVPARPLPTAAPE</sequence>
<evidence type="ECO:0000313" key="5">
    <source>
        <dbReference type="EMBL" id="GLH98542.1"/>
    </source>
</evidence>
<dbReference type="InterPro" id="IPR011991">
    <property type="entry name" value="ArsR-like_HTH"/>
</dbReference>
<dbReference type="InterPro" id="IPR019888">
    <property type="entry name" value="Tscrpt_reg_AsnC-like"/>
</dbReference>
<dbReference type="PANTHER" id="PTHR30154">
    <property type="entry name" value="LEUCINE-RESPONSIVE REGULATORY PROTEIN"/>
    <property type="match status" value="1"/>
</dbReference>
<proteinExistence type="predicted"/>
<evidence type="ECO:0000313" key="6">
    <source>
        <dbReference type="Proteomes" id="UP001144280"/>
    </source>
</evidence>
<evidence type="ECO:0000256" key="1">
    <source>
        <dbReference type="ARBA" id="ARBA00023015"/>
    </source>
</evidence>
<evidence type="ECO:0000256" key="3">
    <source>
        <dbReference type="ARBA" id="ARBA00023163"/>
    </source>
</evidence>
<dbReference type="InterPro" id="IPR000485">
    <property type="entry name" value="AsnC-type_HTH_dom"/>
</dbReference>
<protein>
    <submittedName>
        <fullName evidence="5">AsnC family transcriptional regulator</fullName>
    </submittedName>
</protein>
<dbReference type="PROSITE" id="PS00519">
    <property type="entry name" value="HTH_ASNC_1"/>
    <property type="match status" value="1"/>
</dbReference>
<keyword evidence="6" id="KW-1185">Reference proteome</keyword>
<dbReference type="PRINTS" id="PR00033">
    <property type="entry name" value="HTHASNC"/>
</dbReference>
<reference evidence="5" key="1">
    <citation type="submission" date="2022-12" db="EMBL/GenBank/DDBJ databases">
        <title>New Phytohabitans aurantiacus sp. RD004123 nov., an actinomycete isolated from soil.</title>
        <authorList>
            <person name="Triningsih D.W."/>
            <person name="Harunari E."/>
            <person name="Igarashi Y."/>
        </authorList>
    </citation>
    <scope>NUCLEOTIDE SEQUENCE</scope>
    <source>
        <strain evidence="5">RD004123</strain>
    </source>
</reference>
<evidence type="ECO:0000256" key="2">
    <source>
        <dbReference type="ARBA" id="ARBA00023125"/>
    </source>
</evidence>
<evidence type="ECO:0000259" key="4">
    <source>
        <dbReference type="PROSITE" id="PS50956"/>
    </source>
</evidence>
<dbReference type="SMART" id="SM00344">
    <property type="entry name" value="HTH_ASNC"/>
    <property type="match status" value="1"/>
</dbReference>
<dbReference type="PROSITE" id="PS50956">
    <property type="entry name" value="HTH_ASNC_2"/>
    <property type="match status" value="1"/>
</dbReference>
<dbReference type="Pfam" id="PF13412">
    <property type="entry name" value="HTH_24"/>
    <property type="match status" value="1"/>
</dbReference>
<dbReference type="InterPro" id="IPR019885">
    <property type="entry name" value="Tscrpt_reg_HTH_AsnC-type_CS"/>
</dbReference>